<feature type="transmembrane region" description="Helical" evidence="6">
    <location>
        <begin position="541"/>
        <end position="560"/>
    </location>
</feature>
<dbReference type="PANTHER" id="PTHR10877:SF183">
    <property type="entry name" value="AT14535P-RELATED"/>
    <property type="match status" value="1"/>
</dbReference>
<feature type="transmembrane region" description="Helical" evidence="6">
    <location>
        <begin position="499"/>
        <end position="526"/>
    </location>
</feature>
<comment type="caution">
    <text evidence="8">The sequence shown here is derived from an EMBL/GenBank/DDBJ whole genome shotgun (WGS) entry which is preliminary data.</text>
</comment>
<keyword evidence="2 6" id="KW-0812">Transmembrane</keyword>
<dbReference type="Gene3D" id="1.10.287.70">
    <property type="match status" value="1"/>
</dbReference>
<dbReference type="InterPro" id="IPR051223">
    <property type="entry name" value="Polycystin"/>
</dbReference>
<feature type="region of interest" description="Disordered" evidence="5">
    <location>
        <begin position="1126"/>
        <end position="1145"/>
    </location>
</feature>
<feature type="transmembrane region" description="Helical" evidence="6">
    <location>
        <begin position="713"/>
        <end position="735"/>
    </location>
</feature>
<evidence type="ECO:0000256" key="3">
    <source>
        <dbReference type="ARBA" id="ARBA00022989"/>
    </source>
</evidence>
<evidence type="ECO:0000313" key="8">
    <source>
        <dbReference type="EMBL" id="CAK9003532.1"/>
    </source>
</evidence>
<evidence type="ECO:0000256" key="1">
    <source>
        <dbReference type="ARBA" id="ARBA00004141"/>
    </source>
</evidence>
<accession>A0ABP0INC2</accession>
<feature type="transmembrane region" description="Helical" evidence="6">
    <location>
        <begin position="650"/>
        <end position="672"/>
    </location>
</feature>
<evidence type="ECO:0000256" key="2">
    <source>
        <dbReference type="ARBA" id="ARBA00022692"/>
    </source>
</evidence>
<dbReference type="EMBL" id="CAXAMN010003236">
    <property type="protein sequence ID" value="CAK9003532.1"/>
    <property type="molecule type" value="Genomic_DNA"/>
</dbReference>
<evidence type="ECO:0000313" key="9">
    <source>
        <dbReference type="Proteomes" id="UP001642484"/>
    </source>
</evidence>
<feature type="transmembrane region" description="Helical" evidence="6">
    <location>
        <begin position="467"/>
        <end position="487"/>
    </location>
</feature>
<dbReference type="InterPro" id="IPR013122">
    <property type="entry name" value="PKD1_2_channel"/>
</dbReference>
<proteinExistence type="predicted"/>
<feature type="compositionally biased region" description="Low complexity" evidence="5">
    <location>
        <begin position="21"/>
        <end position="31"/>
    </location>
</feature>
<evidence type="ECO:0000259" key="7">
    <source>
        <dbReference type="Pfam" id="PF08016"/>
    </source>
</evidence>
<sequence length="1251" mass="140733">MALDRTGSPPVATSPTVPKLSPSASRQSLSSDVSSKTLRKASFLGPDDNSEVHAFTLKNFIYQDKLETKIRHELRATQSISLEHANKAEAKHEKNKEAFPDGEACLCDITTGQSLNSKVAKEAKVVTMGIRGGAAKRVLLPAVLELQGEVRTTFSFLMSLAFFLLFSAACQMHYRTYAVHLQEKNLRIQLTDAATEVNEIPQMFEWMEQSWFPFLWSAPNAAGTTESLLPSRQLTLLGGSLLKVISSPAEPCIYVSGATCYDQGERAYNYDPVLNGWEVHRRLSETSLDPNSNDALYPGRPGYLMSAYQWLDRLRGSSLTGSTTAWQALEPSKPSKQRRARARHRRVGNLPRKARRVLQGGLEGLPSKKTKRSRHGWMRAFFERSEGKDRKPEDARRLAPTSSVIMDGLPDPVGYEKASVTVIPMSRTLGNVSLQLQAWQTDLSRLVTERTLIVGVETMVRNEQTQLLTHVFVNFLLSRSGAIFVQVRLLSLHTVNDGWAMIFAGVWVIFLIGFIMVLLAQIVMAFSNGKAAAHFTRFSTIIQWAIVLIGVISVILMLTERLEMRRAKDLVEDYMKARPKVLAATIEDFDISWFNLLHFVIFWATRADSDLLILVTMFHILILAQFLIASKGQPRLALLVNTLEMAFQDIVHLFVVFLFIFSAFVIAGHILFGSKLKDFSTVYGSFAKSLEQVVSFKTDWDVITEQDWWTAAIWVWLMIIVVSLVVINIVLAVIFDCYGKIRSGITDKDTLWTTIQRQAMALRYTSSWYATVDLLTGIKNAKSDNLTPEGFREIFRGITDEQVEQIYELAEIRAKNDTIKGQPTLLGEAIASILLGIDDVRDGVRTIQDKNFKSLKESKIWLEEFKHPLTACDPVWDLGPNTYQIVSNTGCDVRDLPDMVSPVVTRLAKGDKVDLVKTQDYVGGEGLRRLMGQLAEPNCGWIPIFDPETGYAWAEVWKDPKIKEPDFEGSYTILHENACVREDISLNSPEVAQLEAGTMVSVLEVVLDYFDEEHLAHRKRGRLLHPEGWISLMDRDTGYRFAERSKIQEPFGKWVASKDMDITVEPTSREALSQVHVGDAVDILQMRSASLETSKAMHLFGLTKIGGWMPLKNLASGDAFAEAKPELNEPEIPPEEDTSKLPRNPPRWVQDGLLCHLQRQHRNMIMMTEKFQTIQMGFEQKGINLEPVLPDDEPPLPDFETMLKPSRFAQQNPGHVAVRRPLQPAVNLPEPSAKMSSQSLKSRLHHFVSSI</sequence>
<feature type="region of interest" description="Disordered" evidence="5">
    <location>
        <begin position="1"/>
        <end position="33"/>
    </location>
</feature>
<protein>
    <recommendedName>
        <fullName evidence="7">Polycystin cation channel PKD1/PKD2 domain-containing protein</fullName>
    </recommendedName>
</protein>
<gene>
    <name evidence="8" type="ORF">CCMP2556_LOCUS7330</name>
</gene>
<dbReference type="Pfam" id="PF08016">
    <property type="entry name" value="PKD_channel"/>
    <property type="match status" value="1"/>
</dbReference>
<feature type="transmembrane region" description="Helical" evidence="6">
    <location>
        <begin position="611"/>
        <end position="629"/>
    </location>
</feature>
<evidence type="ECO:0000256" key="6">
    <source>
        <dbReference type="SAM" id="Phobius"/>
    </source>
</evidence>
<dbReference type="Proteomes" id="UP001642484">
    <property type="component" value="Unassembled WGS sequence"/>
</dbReference>
<keyword evidence="4 6" id="KW-0472">Membrane</keyword>
<dbReference type="PANTHER" id="PTHR10877">
    <property type="entry name" value="POLYCYSTIN FAMILY MEMBER"/>
    <property type="match status" value="1"/>
</dbReference>
<keyword evidence="9" id="KW-1185">Reference proteome</keyword>
<keyword evidence="3 6" id="KW-1133">Transmembrane helix</keyword>
<name>A0ABP0INC2_9DINO</name>
<evidence type="ECO:0000256" key="5">
    <source>
        <dbReference type="SAM" id="MobiDB-lite"/>
    </source>
</evidence>
<comment type="subcellular location">
    <subcellularLocation>
        <location evidence="1">Membrane</location>
        <topology evidence="1">Multi-pass membrane protein</topology>
    </subcellularLocation>
</comment>
<organism evidence="8 9">
    <name type="scientific">Durusdinium trenchii</name>
    <dbReference type="NCBI Taxonomy" id="1381693"/>
    <lineage>
        <taxon>Eukaryota</taxon>
        <taxon>Sar</taxon>
        <taxon>Alveolata</taxon>
        <taxon>Dinophyceae</taxon>
        <taxon>Suessiales</taxon>
        <taxon>Symbiodiniaceae</taxon>
        <taxon>Durusdinium</taxon>
    </lineage>
</organism>
<feature type="domain" description="Polycystin cation channel PKD1/PKD2" evidence="7">
    <location>
        <begin position="620"/>
        <end position="739"/>
    </location>
</feature>
<evidence type="ECO:0000256" key="4">
    <source>
        <dbReference type="ARBA" id="ARBA00023136"/>
    </source>
</evidence>
<reference evidence="8 9" key="1">
    <citation type="submission" date="2024-02" db="EMBL/GenBank/DDBJ databases">
        <authorList>
            <person name="Chen Y."/>
            <person name="Shah S."/>
            <person name="Dougan E. K."/>
            <person name="Thang M."/>
            <person name="Chan C."/>
        </authorList>
    </citation>
    <scope>NUCLEOTIDE SEQUENCE [LARGE SCALE GENOMIC DNA]</scope>
</reference>